<dbReference type="InterPro" id="IPR001267">
    <property type="entry name" value="Thymidine_kinase"/>
</dbReference>
<keyword evidence="8" id="KW-0862">Zinc</keyword>
<evidence type="ECO:0000256" key="3">
    <source>
        <dbReference type="ARBA" id="ARBA00022634"/>
    </source>
</evidence>
<keyword evidence="5 8" id="KW-0547">Nucleotide-binding</keyword>
<organism evidence="13 14">
    <name type="scientific">Microvirga vignae</name>
    <dbReference type="NCBI Taxonomy" id="1225564"/>
    <lineage>
        <taxon>Bacteria</taxon>
        <taxon>Pseudomonadati</taxon>
        <taxon>Pseudomonadota</taxon>
        <taxon>Alphaproteobacteria</taxon>
        <taxon>Hyphomicrobiales</taxon>
        <taxon>Methylobacteriaceae</taxon>
        <taxon>Microvirga</taxon>
    </lineage>
</organism>
<keyword evidence="7 8" id="KW-0067">ATP-binding</keyword>
<accession>A0A0H1R9W3</accession>
<dbReference type="SUPFAM" id="SSF57716">
    <property type="entry name" value="Glucocorticoid receptor-like (DNA-binding domain)"/>
    <property type="match status" value="1"/>
</dbReference>
<dbReference type="PANTHER" id="PTHR11441">
    <property type="entry name" value="THYMIDINE KINASE"/>
    <property type="match status" value="1"/>
</dbReference>
<dbReference type="GO" id="GO:0004797">
    <property type="term" value="F:thymidine kinase activity"/>
    <property type="evidence" value="ECO:0007669"/>
    <property type="project" value="UniProtKB-UniRule"/>
</dbReference>
<sequence length="208" mass="22787">MAKLHFLYSVMNAGKTTHLLQVRHNYIENGGHVLLFTSPIDDRFGVGKVRSRIGIEADATVLRKDEAIGAIVAAEHARKKVTAVLIDEVQFMTAEQVRQLAWIVDELGIPVMAYGLKNNVYGTLFSEAIQAMMALADDFQEIKQLCHCGRKATMILKFDPNGEAVRSGPVIEVGGESRYVSVCRPHWTKGDIGPAARQLLAEAVAAAE</sequence>
<keyword evidence="4 8" id="KW-0808">Transferase</keyword>
<evidence type="ECO:0000256" key="7">
    <source>
        <dbReference type="ARBA" id="ARBA00022840"/>
    </source>
</evidence>
<feature type="binding site" evidence="8">
    <location>
        <position position="183"/>
    </location>
    <ligand>
        <name>Zn(2+)</name>
        <dbReference type="ChEBI" id="CHEBI:29105"/>
    </ligand>
</feature>
<proteinExistence type="inferred from homology"/>
<comment type="catalytic activity">
    <reaction evidence="8 11">
        <text>thymidine + ATP = dTMP + ADP + H(+)</text>
        <dbReference type="Rhea" id="RHEA:19129"/>
        <dbReference type="ChEBI" id="CHEBI:15378"/>
        <dbReference type="ChEBI" id="CHEBI:17748"/>
        <dbReference type="ChEBI" id="CHEBI:30616"/>
        <dbReference type="ChEBI" id="CHEBI:63528"/>
        <dbReference type="ChEBI" id="CHEBI:456216"/>
        <dbReference type="EC" id="2.7.1.21"/>
    </reaction>
</comment>
<keyword evidence="8" id="KW-0479">Metal-binding</keyword>
<gene>
    <name evidence="8" type="primary">tdk</name>
    <name evidence="13" type="ORF">AA309_16470</name>
</gene>
<evidence type="ECO:0000256" key="10">
    <source>
        <dbReference type="PIRSR" id="PIRSR035805-2"/>
    </source>
</evidence>
<dbReference type="GO" id="GO:0046104">
    <property type="term" value="P:thymidine metabolic process"/>
    <property type="evidence" value="ECO:0007669"/>
    <property type="project" value="TreeGrafter"/>
</dbReference>
<keyword evidence="3 8" id="KW-0237">DNA synthesis</keyword>
<dbReference type="GO" id="GO:0008270">
    <property type="term" value="F:zinc ion binding"/>
    <property type="evidence" value="ECO:0007669"/>
    <property type="project" value="UniProtKB-UniRule"/>
</dbReference>
<dbReference type="NCBIfam" id="NF003300">
    <property type="entry name" value="PRK04296.1-5"/>
    <property type="match status" value="1"/>
</dbReference>
<keyword evidence="6 8" id="KW-0418">Kinase</keyword>
<dbReference type="InterPro" id="IPR027417">
    <property type="entry name" value="P-loop_NTPase"/>
</dbReference>
<evidence type="ECO:0000313" key="13">
    <source>
        <dbReference type="EMBL" id="KLK92020.1"/>
    </source>
</evidence>
<comment type="subunit">
    <text evidence="8">Homotetramer.</text>
</comment>
<feature type="binding site" evidence="8">
    <location>
        <position position="148"/>
    </location>
    <ligand>
        <name>Zn(2+)</name>
        <dbReference type="ChEBI" id="CHEBI:29105"/>
    </ligand>
</feature>
<dbReference type="AlphaFoldDB" id="A0A0H1R9W3"/>
<dbReference type="EMBL" id="LCYG01000042">
    <property type="protein sequence ID" value="KLK92020.1"/>
    <property type="molecule type" value="Genomic_DNA"/>
</dbReference>
<dbReference type="EC" id="2.7.1.21" evidence="2 8"/>
<evidence type="ECO:0000256" key="4">
    <source>
        <dbReference type="ARBA" id="ARBA00022679"/>
    </source>
</evidence>
<evidence type="ECO:0000256" key="6">
    <source>
        <dbReference type="ARBA" id="ARBA00022777"/>
    </source>
</evidence>
<dbReference type="HAMAP" id="MF_00124">
    <property type="entry name" value="Thymidine_kinase"/>
    <property type="match status" value="1"/>
</dbReference>
<feature type="binding site" evidence="8">
    <location>
        <begin position="87"/>
        <end position="90"/>
    </location>
    <ligand>
        <name>ATP</name>
        <dbReference type="ChEBI" id="CHEBI:30616"/>
    </ligand>
</feature>
<evidence type="ECO:0000313" key="14">
    <source>
        <dbReference type="Proteomes" id="UP000035489"/>
    </source>
</evidence>
<dbReference type="PATRIC" id="fig|1225564.3.peg.4392"/>
<feature type="active site" description="Proton acceptor" evidence="8 9">
    <location>
        <position position="88"/>
    </location>
</feature>
<dbReference type="SUPFAM" id="SSF52540">
    <property type="entry name" value="P-loop containing nucleoside triphosphate hydrolases"/>
    <property type="match status" value="1"/>
</dbReference>
<feature type="binding site" evidence="8">
    <location>
        <begin position="9"/>
        <end position="16"/>
    </location>
    <ligand>
        <name>ATP</name>
        <dbReference type="ChEBI" id="CHEBI:30616"/>
    </ligand>
</feature>
<reference evidence="13 14" key="1">
    <citation type="submission" date="2015-05" db="EMBL/GenBank/DDBJ databases">
        <title>Draft genome sequence of Microvirga vignae strain BR3299, a novel nitrogen fixing bacteria isolated from Brazil semi-aired region.</title>
        <authorList>
            <person name="Zilli J.E."/>
            <person name="Passos S.R."/>
            <person name="Leite J."/>
            <person name="Baldani J.I."/>
            <person name="Xavier G.R."/>
            <person name="Rumjaneck N.G."/>
            <person name="Simoes-Araujo J.L."/>
        </authorList>
    </citation>
    <scope>NUCLEOTIDE SEQUENCE [LARGE SCALE GENOMIC DNA]</scope>
    <source>
        <strain evidence="13 14">BR3299</strain>
    </source>
</reference>
<evidence type="ECO:0000256" key="1">
    <source>
        <dbReference type="ARBA" id="ARBA00007587"/>
    </source>
</evidence>
<dbReference type="GO" id="GO:0005829">
    <property type="term" value="C:cytosol"/>
    <property type="evidence" value="ECO:0007669"/>
    <property type="project" value="TreeGrafter"/>
</dbReference>
<evidence type="ECO:0000256" key="9">
    <source>
        <dbReference type="PIRSR" id="PIRSR035805-1"/>
    </source>
</evidence>
<feature type="binding site" evidence="8">
    <location>
        <position position="186"/>
    </location>
    <ligand>
        <name>Zn(2+)</name>
        <dbReference type="ChEBI" id="CHEBI:29105"/>
    </ligand>
</feature>
<feature type="binding site" evidence="10">
    <location>
        <begin position="171"/>
        <end position="174"/>
    </location>
    <ligand>
        <name>substrate</name>
    </ligand>
</feature>
<dbReference type="RefSeq" id="WP_047190105.1">
    <property type="nucleotide sequence ID" value="NZ_LCYG01000042.1"/>
</dbReference>
<comment type="caution">
    <text evidence="13">The sequence shown here is derived from an EMBL/GenBank/DDBJ whole genome shotgun (WGS) entry which is preliminary data.</text>
</comment>
<keyword evidence="8" id="KW-0963">Cytoplasm</keyword>
<evidence type="ECO:0000256" key="2">
    <source>
        <dbReference type="ARBA" id="ARBA00012118"/>
    </source>
</evidence>
<evidence type="ECO:0000256" key="11">
    <source>
        <dbReference type="RuleBase" id="RU000544"/>
    </source>
</evidence>
<comment type="similarity">
    <text evidence="1 8 12">Belongs to the thymidine kinase family.</text>
</comment>
<evidence type="ECO:0000256" key="8">
    <source>
        <dbReference type="HAMAP-Rule" id="MF_00124"/>
    </source>
</evidence>
<feature type="binding site" evidence="10">
    <location>
        <position position="179"/>
    </location>
    <ligand>
        <name>substrate</name>
    </ligand>
</feature>
<dbReference type="GO" id="GO:0071897">
    <property type="term" value="P:DNA biosynthetic process"/>
    <property type="evidence" value="ECO:0007669"/>
    <property type="project" value="UniProtKB-KW"/>
</dbReference>
<comment type="subcellular location">
    <subcellularLocation>
        <location evidence="8">Cytoplasm</location>
    </subcellularLocation>
</comment>
<name>A0A0H1R9W3_9HYPH</name>
<evidence type="ECO:0000256" key="5">
    <source>
        <dbReference type="ARBA" id="ARBA00022741"/>
    </source>
</evidence>
<dbReference type="Gene3D" id="3.40.50.300">
    <property type="entry name" value="P-loop containing nucleotide triphosphate hydrolases"/>
    <property type="match status" value="1"/>
</dbReference>
<dbReference type="OrthoDB" id="9781579at2"/>
<feature type="binding site" evidence="8">
    <location>
        <position position="146"/>
    </location>
    <ligand>
        <name>Zn(2+)</name>
        <dbReference type="ChEBI" id="CHEBI:29105"/>
    </ligand>
</feature>
<dbReference type="PIRSF" id="PIRSF035805">
    <property type="entry name" value="TK_cell"/>
    <property type="match status" value="1"/>
</dbReference>
<evidence type="ECO:0000256" key="12">
    <source>
        <dbReference type="RuleBase" id="RU004165"/>
    </source>
</evidence>
<dbReference type="PANTHER" id="PTHR11441:SF0">
    <property type="entry name" value="THYMIDINE KINASE, CYTOSOLIC"/>
    <property type="match status" value="1"/>
</dbReference>
<protein>
    <recommendedName>
        <fullName evidence="2 8">Thymidine kinase</fullName>
        <ecNumber evidence="2 8">2.7.1.21</ecNumber>
    </recommendedName>
</protein>
<dbReference type="STRING" id="1225564.AA309_16470"/>
<dbReference type="Pfam" id="PF00265">
    <property type="entry name" value="TK"/>
    <property type="match status" value="1"/>
</dbReference>
<keyword evidence="14" id="KW-1185">Reference proteome</keyword>
<dbReference type="GO" id="GO:0005524">
    <property type="term" value="F:ATP binding"/>
    <property type="evidence" value="ECO:0007669"/>
    <property type="project" value="UniProtKB-UniRule"/>
</dbReference>
<dbReference type="Proteomes" id="UP000035489">
    <property type="component" value="Unassembled WGS sequence"/>
</dbReference>